<feature type="compositionally biased region" description="Polar residues" evidence="1">
    <location>
        <begin position="1"/>
        <end position="23"/>
    </location>
</feature>
<dbReference type="AlphaFoldDB" id="A0A1L7WUC4"/>
<accession>A0A1L7WUC4</accession>
<feature type="compositionally biased region" description="Low complexity" evidence="1">
    <location>
        <begin position="51"/>
        <end position="65"/>
    </location>
</feature>
<name>A0A1L7WUC4_9HELO</name>
<dbReference type="EMBL" id="FJOG01000008">
    <property type="protein sequence ID" value="CZR56358.1"/>
    <property type="molecule type" value="Genomic_DNA"/>
</dbReference>
<reference evidence="2 3" key="1">
    <citation type="submission" date="2016-03" db="EMBL/GenBank/DDBJ databases">
        <authorList>
            <person name="Ploux O."/>
        </authorList>
    </citation>
    <scope>NUCLEOTIDE SEQUENCE [LARGE SCALE GENOMIC DNA]</scope>
    <source>
        <strain evidence="2 3">UAMH 11012</strain>
    </source>
</reference>
<feature type="region of interest" description="Disordered" evidence="1">
    <location>
        <begin position="1"/>
        <end position="105"/>
    </location>
</feature>
<keyword evidence="3" id="KW-1185">Reference proteome</keyword>
<sequence>MAEQLQDNETSALESSVPTSTPMDTAVPSEPLATAPQSSISLELPPVAAFPTPTTPLEPLTLTQPKSTSIPYPSASAFYASRQGPEPEPEPELEQSPAFQTQRWDSFAGNNLDRRAIDREEQSYLDYTQDQWPWARLPPELPRVEQQAEDYTRDITLEARIKTIINALMVVVESTLEARNYHGFRLRILWDWMHRHYGEPFQLFAATAAYSAILMVFLQLNNASTPATPLTG</sequence>
<protein>
    <submittedName>
        <fullName evidence="2">Uncharacterized protein</fullName>
    </submittedName>
</protein>
<evidence type="ECO:0000313" key="2">
    <source>
        <dbReference type="EMBL" id="CZR56358.1"/>
    </source>
</evidence>
<gene>
    <name evidence="2" type="ORF">PAC_06246</name>
</gene>
<dbReference type="Proteomes" id="UP000184330">
    <property type="component" value="Unassembled WGS sequence"/>
</dbReference>
<organism evidence="2 3">
    <name type="scientific">Phialocephala subalpina</name>
    <dbReference type="NCBI Taxonomy" id="576137"/>
    <lineage>
        <taxon>Eukaryota</taxon>
        <taxon>Fungi</taxon>
        <taxon>Dikarya</taxon>
        <taxon>Ascomycota</taxon>
        <taxon>Pezizomycotina</taxon>
        <taxon>Leotiomycetes</taxon>
        <taxon>Helotiales</taxon>
        <taxon>Mollisiaceae</taxon>
        <taxon>Phialocephala</taxon>
        <taxon>Phialocephala fortinii species complex</taxon>
    </lineage>
</organism>
<evidence type="ECO:0000313" key="3">
    <source>
        <dbReference type="Proteomes" id="UP000184330"/>
    </source>
</evidence>
<proteinExistence type="predicted"/>
<evidence type="ECO:0000256" key="1">
    <source>
        <dbReference type="SAM" id="MobiDB-lite"/>
    </source>
</evidence>